<feature type="transmembrane region" description="Helical" evidence="1">
    <location>
        <begin position="139"/>
        <end position="157"/>
    </location>
</feature>
<keyword evidence="1" id="KW-0472">Membrane</keyword>
<proteinExistence type="predicted"/>
<feature type="transmembrane region" description="Helical" evidence="1">
    <location>
        <begin position="98"/>
        <end position="118"/>
    </location>
</feature>
<evidence type="ECO:0000259" key="2">
    <source>
        <dbReference type="Pfam" id="PF24800"/>
    </source>
</evidence>
<dbReference type="InterPro" id="IPR056119">
    <property type="entry name" value="DUF7702"/>
</dbReference>
<comment type="caution">
    <text evidence="3">The sequence shown here is derived from an EMBL/GenBank/DDBJ whole genome shotgun (WGS) entry which is preliminary data.</text>
</comment>
<dbReference type="OrthoDB" id="2560628at2759"/>
<name>A0A9W9MW81_9EURO</name>
<protein>
    <recommendedName>
        <fullName evidence="2">DUF7702 domain-containing protein</fullName>
    </recommendedName>
</protein>
<feature type="domain" description="DUF7702" evidence="2">
    <location>
        <begin position="63"/>
        <end position="258"/>
    </location>
</feature>
<reference evidence="3" key="2">
    <citation type="journal article" date="2023" name="IMA Fungus">
        <title>Comparative genomic study of the Penicillium genus elucidates a diverse pangenome and 15 lateral gene transfer events.</title>
        <authorList>
            <person name="Petersen C."/>
            <person name="Sorensen T."/>
            <person name="Nielsen M.R."/>
            <person name="Sondergaard T.E."/>
            <person name="Sorensen J.L."/>
            <person name="Fitzpatrick D.A."/>
            <person name="Frisvad J.C."/>
            <person name="Nielsen K.L."/>
        </authorList>
    </citation>
    <scope>NUCLEOTIDE SEQUENCE</scope>
    <source>
        <strain evidence="3">IBT 20477</strain>
    </source>
</reference>
<dbReference type="EMBL" id="JAPQKQ010000002">
    <property type="protein sequence ID" value="KAJ5208425.1"/>
    <property type="molecule type" value="Genomic_DNA"/>
</dbReference>
<reference evidence="3" key="1">
    <citation type="submission" date="2022-11" db="EMBL/GenBank/DDBJ databases">
        <authorList>
            <person name="Petersen C."/>
        </authorList>
    </citation>
    <scope>NUCLEOTIDE SEQUENCE</scope>
    <source>
        <strain evidence="3">IBT 20477</strain>
    </source>
</reference>
<keyword evidence="4" id="KW-1185">Reference proteome</keyword>
<evidence type="ECO:0000256" key="1">
    <source>
        <dbReference type="SAM" id="Phobius"/>
    </source>
</evidence>
<organism evidence="3 4">
    <name type="scientific">Penicillium cf. viridicatum</name>
    <dbReference type="NCBI Taxonomy" id="2972119"/>
    <lineage>
        <taxon>Eukaryota</taxon>
        <taxon>Fungi</taxon>
        <taxon>Dikarya</taxon>
        <taxon>Ascomycota</taxon>
        <taxon>Pezizomycotina</taxon>
        <taxon>Eurotiomycetes</taxon>
        <taxon>Eurotiomycetidae</taxon>
        <taxon>Eurotiales</taxon>
        <taxon>Aspergillaceae</taxon>
        <taxon>Penicillium</taxon>
    </lineage>
</organism>
<dbReference type="PANTHER" id="PTHR42109">
    <property type="entry name" value="UNPLACED GENOMIC SCAFFOLD UM_SCAF_CONTIG_1.265, WHOLE GENOME SHOTGUN SEQUENCE"/>
    <property type="match status" value="1"/>
</dbReference>
<feature type="transmembrane region" description="Helical" evidence="1">
    <location>
        <begin position="169"/>
        <end position="190"/>
    </location>
</feature>
<gene>
    <name evidence="3" type="ORF">N7449_002804</name>
</gene>
<accession>A0A9W9MW81</accession>
<dbReference type="Proteomes" id="UP001150942">
    <property type="component" value="Unassembled WGS sequence"/>
</dbReference>
<keyword evidence="1" id="KW-1133">Transmembrane helix</keyword>
<evidence type="ECO:0000313" key="3">
    <source>
        <dbReference type="EMBL" id="KAJ5208425.1"/>
    </source>
</evidence>
<feature type="transmembrane region" description="Helical" evidence="1">
    <location>
        <begin position="202"/>
        <end position="223"/>
    </location>
</feature>
<dbReference type="PANTHER" id="PTHR42109:SF2">
    <property type="entry name" value="INTEGRAL MEMBRANE PROTEIN"/>
    <property type="match status" value="1"/>
</dbReference>
<evidence type="ECO:0000313" key="4">
    <source>
        <dbReference type="Proteomes" id="UP001150942"/>
    </source>
</evidence>
<sequence length="285" mass="31429">MAFNLLSRSSDAPISTGKRNIAIAEIVIYSLIHISQFSTRCMQEWRYWHHNKNKSIGRCVFYSWWSMVGLLAQIRIAGSALVLASSHPEKPMLIAESILQSVGLSPLLFEVSLVLLRCGSGQSGETGPGNSEWTKPTRFALHFFRFPIFIAIMLAVVGGCINMRTLGEAGSIVLAVTFAYVCGLVGWLAVKSRSILPKSGHCAVLLTVLTLPFLLVRIIYFLLLEYGPPKFNPAIGDIGILVGMRLLMEIIIVVLLLAARAVAEPVWPSIISKRIVYDDLESTRN</sequence>
<dbReference type="Pfam" id="PF24800">
    <property type="entry name" value="DUF7702"/>
    <property type="match status" value="1"/>
</dbReference>
<keyword evidence="1" id="KW-0812">Transmembrane</keyword>
<feature type="transmembrane region" description="Helical" evidence="1">
    <location>
        <begin position="59"/>
        <end position="78"/>
    </location>
</feature>
<dbReference type="AlphaFoldDB" id="A0A9W9MW81"/>
<feature type="transmembrane region" description="Helical" evidence="1">
    <location>
        <begin position="243"/>
        <end position="263"/>
    </location>
</feature>